<dbReference type="HAMAP" id="MF_00244">
    <property type="entry name" value="NaMN_adenylyltr"/>
    <property type="match status" value="1"/>
</dbReference>
<keyword evidence="5 11" id="KW-0808">Transferase</keyword>
<keyword evidence="4 11" id="KW-0662">Pyridine nucleotide biosynthesis</keyword>
<comment type="similarity">
    <text evidence="3 11">Belongs to the NadD family.</text>
</comment>
<dbReference type="GO" id="GO:0009435">
    <property type="term" value="P:NAD+ biosynthetic process"/>
    <property type="evidence" value="ECO:0007669"/>
    <property type="project" value="UniProtKB-UniRule"/>
</dbReference>
<name>A0A3G9GRZ4_9NEIS</name>
<keyword evidence="9 11" id="KW-0520">NAD</keyword>
<accession>A0A3G9GRZ4</accession>
<evidence type="ECO:0000313" key="14">
    <source>
        <dbReference type="Proteomes" id="UP000198290"/>
    </source>
</evidence>
<reference evidence="13 14" key="2">
    <citation type="journal article" date="2017" name="Genome Announc.">
        <title>Draft genome sequence of Aquitalea magnusonii strain H3, a plant growth-promoting bacterium of duckweed Lemna minor.</title>
        <authorList>
            <person name="Ishizawa H."/>
            <person name="Kuroda M."/>
            <person name="Ike M."/>
        </authorList>
    </citation>
    <scope>NUCLEOTIDE SEQUENCE [LARGE SCALE GENOMIC DNA]</scope>
    <source>
        <strain evidence="13 14">H3</strain>
    </source>
</reference>
<dbReference type="UniPathway" id="UPA00253">
    <property type="reaction ID" value="UER00332"/>
</dbReference>
<dbReference type="GO" id="GO:0005524">
    <property type="term" value="F:ATP binding"/>
    <property type="evidence" value="ECO:0007669"/>
    <property type="project" value="UniProtKB-KW"/>
</dbReference>
<comment type="function">
    <text evidence="1 11">Catalyzes the reversible adenylation of nicotinate mononucleotide (NaMN) to nicotinic acid adenine dinucleotide (NaAD).</text>
</comment>
<dbReference type="Proteomes" id="UP000198290">
    <property type="component" value="Chromosome"/>
</dbReference>
<evidence type="ECO:0000259" key="12">
    <source>
        <dbReference type="Pfam" id="PF01467"/>
    </source>
</evidence>
<dbReference type="RefSeq" id="WP_089082549.1">
    <property type="nucleotide sequence ID" value="NZ_AP018823.1"/>
</dbReference>
<evidence type="ECO:0000256" key="2">
    <source>
        <dbReference type="ARBA" id="ARBA00005019"/>
    </source>
</evidence>
<evidence type="ECO:0000256" key="7">
    <source>
        <dbReference type="ARBA" id="ARBA00022741"/>
    </source>
</evidence>
<evidence type="ECO:0000256" key="8">
    <source>
        <dbReference type="ARBA" id="ARBA00022840"/>
    </source>
</evidence>
<dbReference type="PANTHER" id="PTHR39321:SF3">
    <property type="entry name" value="PHOSPHOPANTETHEINE ADENYLYLTRANSFERASE"/>
    <property type="match status" value="1"/>
</dbReference>
<evidence type="ECO:0000256" key="9">
    <source>
        <dbReference type="ARBA" id="ARBA00023027"/>
    </source>
</evidence>
<dbReference type="SUPFAM" id="SSF52374">
    <property type="entry name" value="Nucleotidylyl transferase"/>
    <property type="match status" value="1"/>
</dbReference>
<reference evidence="14" key="1">
    <citation type="journal article" date="2017" name="Biotechnol. Biofuels">
        <title>Evaluation of environmental bacterial communities as a factor affecting the growth of duckweed Lemna minor.</title>
        <authorList>
            <person name="Ishizawa H."/>
            <person name="Kuroda M."/>
            <person name="Morikawa M."/>
            <person name="Ike M."/>
        </authorList>
    </citation>
    <scope>NUCLEOTIDE SEQUENCE [LARGE SCALE GENOMIC DNA]</scope>
    <source>
        <strain evidence="14">H3</strain>
    </source>
</reference>
<evidence type="ECO:0000256" key="3">
    <source>
        <dbReference type="ARBA" id="ARBA00009014"/>
    </source>
</evidence>
<evidence type="ECO:0000256" key="11">
    <source>
        <dbReference type="HAMAP-Rule" id="MF_00244"/>
    </source>
</evidence>
<organism evidence="13 14">
    <name type="scientific">Aquitalea magnusonii</name>
    <dbReference type="NCBI Taxonomy" id="332411"/>
    <lineage>
        <taxon>Bacteria</taxon>
        <taxon>Pseudomonadati</taxon>
        <taxon>Pseudomonadota</taxon>
        <taxon>Betaproteobacteria</taxon>
        <taxon>Neisseriales</taxon>
        <taxon>Chromobacteriaceae</taxon>
        <taxon>Aquitalea</taxon>
    </lineage>
</organism>
<dbReference type="EC" id="2.7.7.18" evidence="11"/>
<evidence type="ECO:0000256" key="6">
    <source>
        <dbReference type="ARBA" id="ARBA00022695"/>
    </source>
</evidence>
<dbReference type="AlphaFoldDB" id="A0A3G9GRZ4"/>
<dbReference type="NCBIfam" id="NF000839">
    <property type="entry name" value="PRK00071.1-1"/>
    <property type="match status" value="1"/>
</dbReference>
<evidence type="ECO:0000256" key="1">
    <source>
        <dbReference type="ARBA" id="ARBA00002324"/>
    </source>
</evidence>
<dbReference type="KEGG" id="amah:DLM_3783"/>
<reference evidence="14" key="3">
    <citation type="journal article" date="2017" name="Plant Physiol. Biochem.">
        <title>Differential oxidative and antioxidative response of duckweed Lemna minor toward plant growth promoting/inhibiting bacteria.</title>
        <authorList>
            <person name="Ishizawa H."/>
            <person name="Kuroda M."/>
            <person name="Morikawa M."/>
            <person name="Ike M."/>
        </authorList>
    </citation>
    <scope>NUCLEOTIDE SEQUENCE [LARGE SCALE GENOMIC DNA]</scope>
    <source>
        <strain evidence="14">H3</strain>
    </source>
</reference>
<dbReference type="Gene3D" id="3.40.50.620">
    <property type="entry name" value="HUPs"/>
    <property type="match status" value="1"/>
</dbReference>
<comment type="catalytic activity">
    <reaction evidence="10 11">
        <text>nicotinate beta-D-ribonucleotide + ATP + H(+) = deamido-NAD(+) + diphosphate</text>
        <dbReference type="Rhea" id="RHEA:22860"/>
        <dbReference type="ChEBI" id="CHEBI:15378"/>
        <dbReference type="ChEBI" id="CHEBI:30616"/>
        <dbReference type="ChEBI" id="CHEBI:33019"/>
        <dbReference type="ChEBI" id="CHEBI:57502"/>
        <dbReference type="ChEBI" id="CHEBI:58437"/>
        <dbReference type="EC" id="2.7.7.18"/>
    </reaction>
</comment>
<dbReference type="NCBIfam" id="TIGR00482">
    <property type="entry name" value="nicotinate (nicotinamide) nucleotide adenylyltransferase"/>
    <property type="match status" value="1"/>
</dbReference>
<dbReference type="NCBIfam" id="NF000840">
    <property type="entry name" value="PRK00071.1-3"/>
    <property type="match status" value="1"/>
</dbReference>
<gene>
    <name evidence="11" type="primary">nadD</name>
    <name evidence="13" type="ORF">DLM_3783</name>
</gene>
<dbReference type="InterPro" id="IPR005248">
    <property type="entry name" value="NadD/NMNAT"/>
</dbReference>
<keyword evidence="6 11" id="KW-0548">Nucleotidyltransferase</keyword>
<keyword evidence="8 11" id="KW-0067">ATP-binding</keyword>
<dbReference type="CDD" id="cd02165">
    <property type="entry name" value="NMNAT"/>
    <property type="match status" value="1"/>
</dbReference>
<proteinExistence type="inferred from homology"/>
<dbReference type="InterPro" id="IPR014729">
    <property type="entry name" value="Rossmann-like_a/b/a_fold"/>
</dbReference>
<dbReference type="EMBL" id="AP018823">
    <property type="protein sequence ID" value="BBF87367.1"/>
    <property type="molecule type" value="Genomic_DNA"/>
</dbReference>
<comment type="pathway">
    <text evidence="2 11">Cofactor biosynthesis; NAD(+) biosynthesis; deamido-NAD(+) from nicotinate D-ribonucleotide: step 1/1.</text>
</comment>
<dbReference type="GO" id="GO:0004515">
    <property type="term" value="F:nicotinate-nucleotide adenylyltransferase activity"/>
    <property type="evidence" value="ECO:0007669"/>
    <property type="project" value="UniProtKB-UniRule"/>
</dbReference>
<dbReference type="PANTHER" id="PTHR39321">
    <property type="entry name" value="NICOTINATE-NUCLEOTIDE ADENYLYLTRANSFERASE-RELATED"/>
    <property type="match status" value="1"/>
</dbReference>
<dbReference type="NCBIfam" id="TIGR00125">
    <property type="entry name" value="cyt_tran_rel"/>
    <property type="match status" value="1"/>
</dbReference>
<dbReference type="STRING" id="332411.VI06_05825"/>
<dbReference type="Pfam" id="PF01467">
    <property type="entry name" value="CTP_transf_like"/>
    <property type="match status" value="1"/>
</dbReference>
<sequence length="214" mass="23860">MNTGAALGLFGGTFDPIHSAHLRMAQAFRSELSLDEVRLIPAGQPYHREHGPHASPVQRLEMVRLAIADLPGLAVDEREIHRHKPAYTIDTLEEIRAEIGPERPLWWLIGGDSLAKLHTWHRWEDLFALANIAVALRPGFNETRLPLAVRTQWQQRQVTDFSNGAPSGTMRPLALPPLDVSATAIRQRLQSGADTGTLLSAPVLAYIRQHKLYL</sequence>
<keyword evidence="7 11" id="KW-0547">Nucleotide-binding</keyword>
<evidence type="ECO:0000256" key="4">
    <source>
        <dbReference type="ARBA" id="ARBA00022642"/>
    </source>
</evidence>
<dbReference type="OrthoDB" id="5295945at2"/>
<dbReference type="InterPro" id="IPR004821">
    <property type="entry name" value="Cyt_trans-like"/>
</dbReference>
<evidence type="ECO:0000313" key="13">
    <source>
        <dbReference type="EMBL" id="BBF87367.1"/>
    </source>
</evidence>
<protein>
    <recommendedName>
        <fullName evidence="11">Probable nicotinate-nucleotide adenylyltransferase</fullName>
        <ecNumber evidence="11">2.7.7.18</ecNumber>
    </recommendedName>
    <alternativeName>
        <fullName evidence="11">Deamido-NAD(+) diphosphorylase</fullName>
    </alternativeName>
    <alternativeName>
        <fullName evidence="11">Deamido-NAD(+) pyrophosphorylase</fullName>
    </alternativeName>
    <alternativeName>
        <fullName evidence="11">Nicotinate mononucleotide adenylyltransferase</fullName>
        <shortName evidence="11">NaMN adenylyltransferase</shortName>
    </alternativeName>
</protein>
<evidence type="ECO:0000256" key="5">
    <source>
        <dbReference type="ARBA" id="ARBA00022679"/>
    </source>
</evidence>
<keyword evidence="14" id="KW-1185">Reference proteome</keyword>
<evidence type="ECO:0000256" key="10">
    <source>
        <dbReference type="ARBA" id="ARBA00048721"/>
    </source>
</evidence>
<feature type="domain" description="Cytidyltransferase-like" evidence="12">
    <location>
        <begin position="9"/>
        <end position="188"/>
    </location>
</feature>